<feature type="transmembrane region" description="Helical" evidence="1">
    <location>
        <begin position="33"/>
        <end position="53"/>
    </location>
</feature>
<name>A0ABU3DIT0_9RHOB</name>
<dbReference type="InterPro" id="IPR036680">
    <property type="entry name" value="SPOR-like_sf"/>
</dbReference>
<keyword evidence="1" id="KW-0812">Transmembrane</keyword>
<keyword evidence="4" id="KW-1185">Reference proteome</keyword>
<dbReference type="RefSeq" id="WP_311692299.1">
    <property type="nucleotide sequence ID" value="NZ_JAVRHL010000003.1"/>
</dbReference>
<keyword evidence="1" id="KW-0472">Membrane</keyword>
<evidence type="ECO:0000259" key="2">
    <source>
        <dbReference type="PROSITE" id="PS51724"/>
    </source>
</evidence>
<proteinExistence type="predicted"/>
<comment type="caution">
    <text evidence="3">The sequence shown here is derived from an EMBL/GenBank/DDBJ whole genome shotgun (WGS) entry which is preliminary data.</text>
</comment>
<dbReference type="Pfam" id="PF05036">
    <property type="entry name" value="SPOR"/>
    <property type="match status" value="1"/>
</dbReference>
<dbReference type="InterPro" id="IPR007730">
    <property type="entry name" value="SPOR-like_dom"/>
</dbReference>
<evidence type="ECO:0000313" key="3">
    <source>
        <dbReference type="EMBL" id="MDT0683597.1"/>
    </source>
</evidence>
<dbReference type="Proteomes" id="UP001265259">
    <property type="component" value="Unassembled WGS sequence"/>
</dbReference>
<reference evidence="3 4" key="1">
    <citation type="submission" date="2023-09" db="EMBL/GenBank/DDBJ databases">
        <authorList>
            <person name="Rey-Velasco X."/>
        </authorList>
    </citation>
    <scope>NUCLEOTIDE SEQUENCE [LARGE SCALE GENOMIC DNA]</scope>
    <source>
        <strain evidence="3 4">F158</strain>
    </source>
</reference>
<protein>
    <submittedName>
        <fullName evidence="3">SPOR domain-containing protein</fullName>
    </submittedName>
</protein>
<feature type="domain" description="SPOR" evidence="2">
    <location>
        <begin position="274"/>
        <end position="359"/>
    </location>
</feature>
<dbReference type="EMBL" id="JAVRHL010000003">
    <property type="protein sequence ID" value="MDT0683597.1"/>
    <property type="molecule type" value="Genomic_DNA"/>
</dbReference>
<gene>
    <name evidence="3" type="ORF">RM543_12950</name>
</gene>
<accession>A0ABU3DIT0</accession>
<evidence type="ECO:0000313" key="4">
    <source>
        <dbReference type="Proteomes" id="UP001265259"/>
    </source>
</evidence>
<organism evidence="3 4">
    <name type="scientific">Tropicimonas omnivorans</name>
    <dbReference type="NCBI Taxonomy" id="3075590"/>
    <lineage>
        <taxon>Bacteria</taxon>
        <taxon>Pseudomonadati</taxon>
        <taxon>Pseudomonadota</taxon>
        <taxon>Alphaproteobacteria</taxon>
        <taxon>Rhodobacterales</taxon>
        <taxon>Roseobacteraceae</taxon>
        <taxon>Tropicimonas</taxon>
    </lineage>
</organism>
<dbReference type="PROSITE" id="PS51724">
    <property type="entry name" value="SPOR"/>
    <property type="match status" value="1"/>
</dbReference>
<dbReference type="Gene3D" id="3.30.70.1070">
    <property type="entry name" value="Sporulation related repeat"/>
    <property type="match status" value="1"/>
</dbReference>
<keyword evidence="1" id="KW-1133">Transmembrane helix</keyword>
<evidence type="ECO:0000256" key="1">
    <source>
        <dbReference type="SAM" id="Phobius"/>
    </source>
</evidence>
<sequence>MTYHTSAGHPGDHGYETDNTAAYAAAEPSRGAMAVHVTGAIASLALVAGLGLWGYKQVMRDVTGVPVVRAIEGPMRSAPEDPGGLIASHEGLSVNRVQAEGNTAQSSDRVTLAPQPVDLAPEDLPGGSLAASGAEGAGSSQIVNASLNIGGAPKPEPLQLASLGTEGAEKIAEPLMRGLTLDDMGGQPAKTDEERLAAESMDLPAEGEEEAGFMAATDTDMAVLAALAGEGVSVSPRPAKRPSVRIASNSPTAIADAVASAQDTSAPAIADPATVAPGTRLVQLGAFPSEEEARSAWADATARFGALFSDKQQLIRQAEAGGRPFWRLRAVGFENLADARRFCAALVAEQAECIPVVAR</sequence>